<reference evidence="3" key="1">
    <citation type="submission" date="2022-11" db="EMBL/GenBank/DDBJ databases">
        <title>Chromosome-level genome of Pogonophryne albipinna.</title>
        <authorList>
            <person name="Jo E."/>
        </authorList>
    </citation>
    <scope>NUCLEOTIDE SEQUENCE</scope>
    <source>
        <strain evidence="3">SGF0006</strain>
        <tissue evidence="3">Muscle</tissue>
    </source>
</reference>
<evidence type="ECO:0000256" key="1">
    <source>
        <dbReference type="SAM" id="MobiDB-lite"/>
    </source>
</evidence>
<keyword evidence="4" id="KW-1185">Reference proteome</keyword>
<gene>
    <name evidence="3" type="ORF">JOQ06_019385</name>
</gene>
<feature type="compositionally biased region" description="Gly residues" evidence="1">
    <location>
        <begin position="27"/>
        <end position="38"/>
    </location>
</feature>
<evidence type="ECO:0000259" key="2">
    <source>
        <dbReference type="Pfam" id="PF18212"/>
    </source>
</evidence>
<dbReference type="Proteomes" id="UP001219934">
    <property type="component" value="Unassembled WGS sequence"/>
</dbReference>
<dbReference type="InterPro" id="IPR040700">
    <property type="entry name" value="ZNRF-3_ecto"/>
</dbReference>
<evidence type="ECO:0000313" key="3">
    <source>
        <dbReference type="EMBL" id="KAJ4930381.1"/>
    </source>
</evidence>
<dbReference type="AlphaFoldDB" id="A0AAD6ASW9"/>
<dbReference type="Gene3D" id="3.50.30.30">
    <property type="match status" value="1"/>
</dbReference>
<name>A0AAD6ASW9_9TELE</name>
<evidence type="ECO:0000313" key="4">
    <source>
        <dbReference type="Proteomes" id="UP001219934"/>
    </source>
</evidence>
<dbReference type="EMBL" id="JAPTMU010000016">
    <property type="protein sequence ID" value="KAJ4930381.1"/>
    <property type="molecule type" value="Genomic_DNA"/>
</dbReference>
<dbReference type="Pfam" id="PF18212">
    <property type="entry name" value="ZNRF_3_ecto"/>
    <property type="match status" value="1"/>
</dbReference>
<feature type="region of interest" description="Disordered" evidence="1">
    <location>
        <begin position="1"/>
        <end position="48"/>
    </location>
</feature>
<organism evidence="3 4">
    <name type="scientific">Pogonophryne albipinna</name>
    <dbReference type="NCBI Taxonomy" id="1090488"/>
    <lineage>
        <taxon>Eukaryota</taxon>
        <taxon>Metazoa</taxon>
        <taxon>Chordata</taxon>
        <taxon>Craniata</taxon>
        <taxon>Vertebrata</taxon>
        <taxon>Euteleostomi</taxon>
        <taxon>Actinopterygii</taxon>
        <taxon>Neopterygii</taxon>
        <taxon>Teleostei</taxon>
        <taxon>Neoteleostei</taxon>
        <taxon>Acanthomorphata</taxon>
        <taxon>Eupercaria</taxon>
        <taxon>Perciformes</taxon>
        <taxon>Notothenioidei</taxon>
        <taxon>Pogonophryne</taxon>
    </lineage>
</organism>
<comment type="caution">
    <text evidence="3">The sequence shown here is derived from an EMBL/GenBank/DDBJ whole genome shotgun (WGS) entry which is preliminary data.</text>
</comment>
<accession>A0AAD6ASW9</accession>
<feature type="domain" description="ZNRF-3 ectodomain" evidence="2">
    <location>
        <begin position="55"/>
        <end position="94"/>
    </location>
</feature>
<protein>
    <recommendedName>
        <fullName evidence="2">ZNRF-3 ectodomain domain-containing protein</fullName>
    </recommendedName>
</protein>
<proteinExistence type="predicted"/>
<sequence length="113" mass="12370">MRGSPMTSAHSHMKGPTGAEPCRDGPIGQGRTGQGGTALLGERRDRAPHETINVYHPLSLCNTSEDERQEGDFITIVKLEHTARRCLPLVDKEGVGLAQRCYVASGSEPWLWM</sequence>
<feature type="compositionally biased region" description="Polar residues" evidence="1">
    <location>
        <begin position="1"/>
        <end position="10"/>
    </location>
</feature>